<comment type="caution">
    <text evidence="6">The sequence shown here is derived from an EMBL/GenBank/DDBJ whole genome shotgun (WGS) entry which is preliminary data.</text>
</comment>
<dbReference type="EMBL" id="BMHA01000004">
    <property type="protein sequence ID" value="GGI05372.1"/>
    <property type="molecule type" value="Genomic_DNA"/>
</dbReference>
<dbReference type="GO" id="GO:0070403">
    <property type="term" value="F:NAD+ binding"/>
    <property type="evidence" value="ECO:0007669"/>
    <property type="project" value="InterPro"/>
</dbReference>
<proteinExistence type="predicted"/>
<evidence type="ECO:0000313" key="6">
    <source>
        <dbReference type="EMBL" id="GGI05372.1"/>
    </source>
</evidence>
<sequence>MGSGVSAVPDVTADDLRRLAERLDGVFTRMAGDDLLITGGAGFLGYYLVQAPLAWSRANPSRPAIRVTVHDNFLRGVPAWLTDLDDASLRVVERDVLAPLPADEPTFDWIVHAASVASPTYYRRFPIETMDANVDGLRLLLDHAASRAHGDDPLRGLLFFSTSEIYGDPDPANIPTPETYRGHVSCTGPRACYDESKRYGETLCVNFARHRGVPVTIARPFNNYGPGLRIDDRRVLPDFMRDVLAGRDITLLSDGSASRTFCYVADAVDGYFRILVDGRPGEPYNIGTDASEISMRELAERVVELARAELGYQGRVGTATSDDVDYLTDNPNRRQPVIDKAREELGYAPEVRLEEGLRRALRWYLAQQEA</sequence>
<dbReference type="PANTHER" id="PTHR43078:SF6">
    <property type="entry name" value="UDP-GLUCURONIC ACID DECARBOXYLASE 1"/>
    <property type="match status" value="1"/>
</dbReference>
<dbReference type="Gene3D" id="3.40.50.720">
    <property type="entry name" value="NAD(P)-binding Rossmann-like Domain"/>
    <property type="match status" value="1"/>
</dbReference>
<keyword evidence="4" id="KW-0456">Lyase</keyword>
<evidence type="ECO:0000256" key="1">
    <source>
        <dbReference type="ARBA" id="ARBA00001911"/>
    </source>
</evidence>
<keyword evidence="2" id="KW-0210">Decarboxylase</keyword>
<comment type="cofactor">
    <cofactor evidence="1">
        <name>NAD(+)</name>
        <dbReference type="ChEBI" id="CHEBI:57540"/>
    </cofactor>
</comment>
<dbReference type="Proteomes" id="UP000650511">
    <property type="component" value="Unassembled WGS sequence"/>
</dbReference>
<dbReference type="InterPro" id="IPR044516">
    <property type="entry name" value="UXS-like"/>
</dbReference>
<evidence type="ECO:0000256" key="4">
    <source>
        <dbReference type="ARBA" id="ARBA00023239"/>
    </source>
</evidence>
<dbReference type="SUPFAM" id="SSF51735">
    <property type="entry name" value="NAD(P)-binding Rossmann-fold domains"/>
    <property type="match status" value="1"/>
</dbReference>
<dbReference type="InterPro" id="IPR036291">
    <property type="entry name" value="NAD(P)-bd_dom_sf"/>
</dbReference>
<dbReference type="Pfam" id="PF01370">
    <property type="entry name" value="Epimerase"/>
    <property type="match status" value="1"/>
</dbReference>
<dbReference type="GO" id="GO:0042732">
    <property type="term" value="P:D-xylose metabolic process"/>
    <property type="evidence" value="ECO:0007669"/>
    <property type="project" value="InterPro"/>
</dbReference>
<dbReference type="OrthoDB" id="9801785at2"/>
<reference evidence="6" key="2">
    <citation type="submission" date="2020-09" db="EMBL/GenBank/DDBJ databases">
        <authorList>
            <person name="Sun Q."/>
            <person name="Zhou Y."/>
        </authorList>
    </citation>
    <scope>NUCLEOTIDE SEQUENCE</scope>
    <source>
        <strain evidence="6">CGMCC 1.14988</strain>
    </source>
</reference>
<evidence type="ECO:0000313" key="7">
    <source>
        <dbReference type="Proteomes" id="UP000650511"/>
    </source>
</evidence>
<keyword evidence="7" id="KW-1185">Reference proteome</keyword>
<dbReference type="GO" id="GO:0005737">
    <property type="term" value="C:cytoplasm"/>
    <property type="evidence" value="ECO:0007669"/>
    <property type="project" value="TreeGrafter"/>
</dbReference>
<keyword evidence="3" id="KW-0520">NAD</keyword>
<dbReference type="InterPro" id="IPR001509">
    <property type="entry name" value="Epimerase_deHydtase"/>
</dbReference>
<evidence type="ECO:0000256" key="2">
    <source>
        <dbReference type="ARBA" id="ARBA00022793"/>
    </source>
</evidence>
<evidence type="ECO:0000256" key="3">
    <source>
        <dbReference type="ARBA" id="ARBA00023027"/>
    </source>
</evidence>
<evidence type="ECO:0000259" key="5">
    <source>
        <dbReference type="Pfam" id="PF01370"/>
    </source>
</evidence>
<protein>
    <submittedName>
        <fullName evidence="6">NAD-dependent dehydratase</fullName>
    </submittedName>
</protein>
<name>A0A8J3EU85_9ACTN</name>
<dbReference type="GO" id="GO:0048040">
    <property type="term" value="F:UDP-glucuronate decarboxylase activity"/>
    <property type="evidence" value="ECO:0007669"/>
    <property type="project" value="TreeGrafter"/>
</dbReference>
<accession>A0A8J3EU85</accession>
<organism evidence="6 7">
    <name type="scientific">Egicoccus halophilus</name>
    <dbReference type="NCBI Taxonomy" id="1670830"/>
    <lineage>
        <taxon>Bacteria</taxon>
        <taxon>Bacillati</taxon>
        <taxon>Actinomycetota</taxon>
        <taxon>Nitriliruptoria</taxon>
        <taxon>Egicoccales</taxon>
        <taxon>Egicoccaceae</taxon>
        <taxon>Egicoccus</taxon>
    </lineage>
</organism>
<dbReference type="AlphaFoldDB" id="A0A8J3EU85"/>
<dbReference type="PANTHER" id="PTHR43078">
    <property type="entry name" value="UDP-GLUCURONIC ACID DECARBOXYLASE-RELATED"/>
    <property type="match status" value="1"/>
</dbReference>
<gene>
    <name evidence="6" type="ORF">GCM10011354_13770</name>
</gene>
<reference evidence="6" key="1">
    <citation type="journal article" date="2014" name="Int. J. Syst. Evol. Microbiol.">
        <title>Complete genome sequence of Corynebacterium casei LMG S-19264T (=DSM 44701T), isolated from a smear-ripened cheese.</title>
        <authorList>
            <consortium name="US DOE Joint Genome Institute (JGI-PGF)"/>
            <person name="Walter F."/>
            <person name="Albersmeier A."/>
            <person name="Kalinowski J."/>
            <person name="Ruckert C."/>
        </authorList>
    </citation>
    <scope>NUCLEOTIDE SEQUENCE</scope>
    <source>
        <strain evidence="6">CGMCC 1.14988</strain>
    </source>
</reference>
<feature type="domain" description="NAD-dependent epimerase/dehydratase" evidence="5">
    <location>
        <begin position="36"/>
        <end position="287"/>
    </location>
</feature>